<dbReference type="GO" id="GO:0005576">
    <property type="term" value="C:extracellular region"/>
    <property type="evidence" value="ECO:0007669"/>
    <property type="project" value="UniProtKB-SubCell"/>
</dbReference>
<feature type="chain" id="PRO_5020408086" evidence="8">
    <location>
        <begin position="42"/>
        <end position="315"/>
    </location>
</feature>
<dbReference type="SUPFAM" id="SSF53474">
    <property type="entry name" value="alpha/beta-Hydrolases"/>
    <property type="match status" value="1"/>
</dbReference>
<keyword evidence="10" id="KW-1185">Reference proteome</keyword>
<dbReference type="InterPro" id="IPR029058">
    <property type="entry name" value="AB_hydrolase_fold"/>
</dbReference>
<evidence type="ECO:0000256" key="7">
    <source>
        <dbReference type="ARBA" id="ARBA00023326"/>
    </source>
</evidence>
<keyword evidence="6" id="KW-0119">Carbohydrate metabolism</keyword>
<evidence type="ECO:0000256" key="2">
    <source>
        <dbReference type="ARBA" id="ARBA00022525"/>
    </source>
</evidence>
<dbReference type="AlphaFoldDB" id="A0A4R2NTJ5"/>
<reference evidence="9 10" key="1">
    <citation type="submission" date="2019-03" db="EMBL/GenBank/DDBJ databases">
        <title>Genomic Encyclopedia of Type Strains, Phase IV (KMG-IV): sequencing the most valuable type-strain genomes for metagenomic binning, comparative biology and taxonomic classification.</title>
        <authorList>
            <person name="Goeker M."/>
        </authorList>
    </citation>
    <scope>NUCLEOTIDE SEQUENCE [LARGE SCALE GENOMIC DNA]</scope>
    <source>
        <strain evidence="9 10">DSM 2781</strain>
    </source>
</reference>
<proteinExistence type="predicted"/>
<dbReference type="Gene3D" id="3.40.50.1820">
    <property type="entry name" value="alpha/beta hydrolase"/>
    <property type="match status" value="1"/>
</dbReference>
<name>A0A4R2NTJ5_RHOAD</name>
<evidence type="ECO:0000256" key="5">
    <source>
        <dbReference type="ARBA" id="ARBA00022801"/>
    </source>
</evidence>
<dbReference type="GO" id="GO:0030600">
    <property type="term" value="F:feruloyl esterase activity"/>
    <property type="evidence" value="ECO:0007669"/>
    <property type="project" value="InterPro"/>
</dbReference>
<evidence type="ECO:0000256" key="4">
    <source>
        <dbReference type="ARBA" id="ARBA00022729"/>
    </source>
</evidence>
<dbReference type="PANTHER" id="PTHR38050:SF2">
    <property type="entry name" value="FERULOYL ESTERASE C-RELATED"/>
    <property type="match status" value="1"/>
</dbReference>
<dbReference type="PANTHER" id="PTHR38050">
    <property type="match status" value="1"/>
</dbReference>
<protein>
    <submittedName>
        <fullName evidence="9">Polyhydroxybutyrate depolymerase</fullName>
    </submittedName>
</protein>
<evidence type="ECO:0000256" key="6">
    <source>
        <dbReference type="ARBA" id="ARBA00023277"/>
    </source>
</evidence>
<evidence type="ECO:0000256" key="1">
    <source>
        <dbReference type="ARBA" id="ARBA00004613"/>
    </source>
</evidence>
<accession>A0A4R2NTJ5</accession>
<evidence type="ECO:0000313" key="9">
    <source>
        <dbReference type="EMBL" id="TCP25359.1"/>
    </source>
</evidence>
<evidence type="ECO:0000256" key="3">
    <source>
        <dbReference type="ARBA" id="ARBA00022651"/>
    </source>
</evidence>
<keyword evidence="2" id="KW-0964">Secreted</keyword>
<comment type="subcellular location">
    <subcellularLocation>
        <location evidence="1">Secreted</location>
    </subcellularLocation>
</comment>
<evidence type="ECO:0000313" key="10">
    <source>
        <dbReference type="Proteomes" id="UP000295733"/>
    </source>
</evidence>
<sequence length="315" mass="33997">MKLSRLSCLRTRMTALARRSWAGLAGLLVTVSLVSAPAAEAGQRVDRKIRVGGIERTYTVILPNNPKARASWPVIFAFHPAVAQGRWMRTRTKLHATRSGGNYVVVYPDGYYPTWNAGDCCGRAHREGIDDLGFFNAMRKDVASLIPIESKAYLTGFSGGSQLVYHILCNQPQTVAAVVGVGATRNMDRCRSGRVPVMHIHGDRDRGSPVEGGYGEGLFAKDIGYMEPAAKMVRTIARRNGCGTGATKAISKPRTLDTTCSAYTNCPGAAVSMLCVVPRMGHAWPGAPKGMGLLGPFRPDLNASAEVMAFFDAHR</sequence>
<keyword evidence="5" id="KW-0378">Hydrolase</keyword>
<gene>
    <name evidence="9" type="ORF">EV656_103108</name>
</gene>
<dbReference type="InterPro" id="IPR043595">
    <property type="entry name" value="FaeB/C/D"/>
</dbReference>
<keyword evidence="7" id="KW-0624">Polysaccharide degradation</keyword>
<keyword evidence="4 8" id="KW-0732">Signal</keyword>
<feature type="signal peptide" evidence="8">
    <location>
        <begin position="1"/>
        <end position="41"/>
    </location>
</feature>
<keyword evidence="3" id="KW-0858">Xylan degradation</keyword>
<dbReference type="GO" id="GO:0045493">
    <property type="term" value="P:xylan catabolic process"/>
    <property type="evidence" value="ECO:0007669"/>
    <property type="project" value="UniProtKB-KW"/>
</dbReference>
<dbReference type="Proteomes" id="UP000295733">
    <property type="component" value="Unassembled WGS sequence"/>
</dbReference>
<evidence type="ECO:0000256" key="8">
    <source>
        <dbReference type="SAM" id="SignalP"/>
    </source>
</evidence>
<organism evidence="9 10">
    <name type="scientific">Rhodovulum adriaticum</name>
    <name type="common">Rhodopseudomonas adriatica</name>
    <dbReference type="NCBI Taxonomy" id="35804"/>
    <lineage>
        <taxon>Bacteria</taxon>
        <taxon>Pseudomonadati</taxon>
        <taxon>Pseudomonadota</taxon>
        <taxon>Alphaproteobacteria</taxon>
        <taxon>Rhodobacterales</taxon>
        <taxon>Paracoccaceae</taxon>
        <taxon>Rhodovulum</taxon>
    </lineage>
</organism>
<comment type="caution">
    <text evidence="9">The sequence shown here is derived from an EMBL/GenBank/DDBJ whole genome shotgun (WGS) entry which is preliminary data.</text>
</comment>
<dbReference type="EMBL" id="SLXL01000003">
    <property type="protein sequence ID" value="TCP25359.1"/>
    <property type="molecule type" value="Genomic_DNA"/>
</dbReference>